<dbReference type="AlphaFoldDB" id="A0A8H7C2F4"/>
<reference evidence="1 2" key="1">
    <citation type="journal article" name="Sci. Rep.">
        <title>Telomere-to-telomere assembled and centromere annotated genomes of the two main subspecies of the button mushroom Agaricus bisporus reveal especially polymorphic chromosome ends.</title>
        <authorList>
            <person name="Sonnenberg A.S.M."/>
            <person name="Sedaghat-Telgerd N."/>
            <person name="Lavrijssen B."/>
            <person name="Ohm R.A."/>
            <person name="Hendrickx P.M."/>
            <person name="Scholtmeijer K."/>
            <person name="Baars J.J.P."/>
            <person name="van Peer A."/>
        </authorList>
    </citation>
    <scope>NUCLEOTIDE SEQUENCE [LARGE SCALE GENOMIC DNA]</scope>
    <source>
        <strain evidence="1 2">H119_p4</strain>
    </source>
</reference>
<evidence type="ECO:0000313" key="1">
    <source>
        <dbReference type="EMBL" id="KAF7761062.1"/>
    </source>
</evidence>
<gene>
    <name evidence="1" type="ORF">Agabi119p4_10471</name>
</gene>
<name>A0A8H7C2F4_AGABI</name>
<organism evidence="1 2">
    <name type="scientific">Agaricus bisporus var. burnettii</name>
    <dbReference type="NCBI Taxonomy" id="192524"/>
    <lineage>
        <taxon>Eukaryota</taxon>
        <taxon>Fungi</taxon>
        <taxon>Dikarya</taxon>
        <taxon>Basidiomycota</taxon>
        <taxon>Agaricomycotina</taxon>
        <taxon>Agaricomycetes</taxon>
        <taxon>Agaricomycetidae</taxon>
        <taxon>Agaricales</taxon>
        <taxon>Agaricineae</taxon>
        <taxon>Agaricaceae</taxon>
        <taxon>Agaricus</taxon>
    </lineage>
</organism>
<accession>A0A8H7C2F4</accession>
<comment type="caution">
    <text evidence="1">The sequence shown here is derived from an EMBL/GenBank/DDBJ whole genome shotgun (WGS) entry which is preliminary data.</text>
</comment>
<evidence type="ECO:0000313" key="2">
    <source>
        <dbReference type="Proteomes" id="UP000629468"/>
    </source>
</evidence>
<dbReference type="Proteomes" id="UP000629468">
    <property type="component" value="Unassembled WGS sequence"/>
</dbReference>
<proteinExistence type="predicted"/>
<sequence>MPTNFQLRMPASGGPSDTQITEAMQSNLYANYLRLRGVRELLFLLYGLYDLTLSWLYHSAQPAIRQTLYIDCSRSLISDFFQWRIRWSLDSLSSLPGP</sequence>
<dbReference type="EMBL" id="JABXXO010000014">
    <property type="protein sequence ID" value="KAF7761062.1"/>
    <property type="molecule type" value="Genomic_DNA"/>
</dbReference>
<protein>
    <submittedName>
        <fullName evidence="1">Uncharacterized protein</fullName>
    </submittedName>
</protein>